<dbReference type="Pfam" id="PF12728">
    <property type="entry name" value="HTH_17"/>
    <property type="match status" value="1"/>
</dbReference>
<evidence type="ECO:0000313" key="2">
    <source>
        <dbReference type="EMBL" id="HIS24821.1"/>
    </source>
</evidence>
<protein>
    <submittedName>
        <fullName evidence="2">Helix-turn-helix domain-containing protein</fullName>
    </submittedName>
</protein>
<dbReference type="InterPro" id="IPR041657">
    <property type="entry name" value="HTH_17"/>
</dbReference>
<sequence>MNETAINWDLIPDIITKDQLYQICHISKSTALYLLRSGKIPCEYTGKKTRCYKIKKADVITYLEKRKVFPESYSAPAGWYKGNYTVKMKTEVPEQVLENMKLYYTELFAQYPDVLTATEISKVIGYGTTSINDWCRKGHLKAFKRNNMNHIPKVYLIEFFCSKYFRTITRKSDWHIRVLQEFPRWQVIRGLKT</sequence>
<feature type="domain" description="Helix-turn-helix" evidence="1">
    <location>
        <begin position="19"/>
        <end position="66"/>
    </location>
</feature>
<reference evidence="2" key="2">
    <citation type="journal article" date="2021" name="PeerJ">
        <title>Extensive microbial diversity within the chicken gut microbiome revealed by metagenomics and culture.</title>
        <authorList>
            <person name="Gilroy R."/>
            <person name="Ravi A."/>
            <person name="Getino M."/>
            <person name="Pursley I."/>
            <person name="Horton D.L."/>
            <person name="Alikhan N.F."/>
            <person name="Baker D."/>
            <person name="Gharbi K."/>
            <person name="Hall N."/>
            <person name="Watson M."/>
            <person name="Adriaenssens E.M."/>
            <person name="Foster-Nyarko E."/>
            <person name="Jarju S."/>
            <person name="Secka A."/>
            <person name="Antonio M."/>
            <person name="Oren A."/>
            <person name="Chaudhuri R.R."/>
            <person name="La Ragione R."/>
            <person name="Hildebrand F."/>
            <person name="Pallen M.J."/>
        </authorList>
    </citation>
    <scope>NUCLEOTIDE SEQUENCE</scope>
    <source>
        <strain evidence="2">CHK157-1446</strain>
    </source>
</reference>
<organism evidence="2 3">
    <name type="scientific">Candidatus Faeciplasma gallinarum</name>
    <dbReference type="NCBI Taxonomy" id="2840799"/>
    <lineage>
        <taxon>Bacteria</taxon>
        <taxon>Bacillati</taxon>
        <taxon>Bacillota</taxon>
        <taxon>Clostridia</taxon>
        <taxon>Eubacteriales</taxon>
        <taxon>Oscillospiraceae</taxon>
        <taxon>Oscillospiraceae incertae sedis</taxon>
        <taxon>Candidatus Faeciplasma</taxon>
    </lineage>
</organism>
<comment type="caution">
    <text evidence="2">The sequence shown here is derived from an EMBL/GenBank/DDBJ whole genome shotgun (WGS) entry which is preliminary data.</text>
</comment>
<proteinExistence type="predicted"/>
<reference evidence="2" key="1">
    <citation type="submission" date="2020-10" db="EMBL/GenBank/DDBJ databases">
        <authorList>
            <person name="Gilroy R."/>
        </authorList>
    </citation>
    <scope>NUCLEOTIDE SEQUENCE</scope>
    <source>
        <strain evidence="2">CHK157-1446</strain>
    </source>
</reference>
<evidence type="ECO:0000259" key="1">
    <source>
        <dbReference type="Pfam" id="PF12728"/>
    </source>
</evidence>
<gene>
    <name evidence="2" type="ORF">IAD01_05405</name>
</gene>
<accession>A0A9D1EP81</accession>
<dbReference type="AlphaFoldDB" id="A0A9D1EP81"/>
<dbReference type="Proteomes" id="UP000823982">
    <property type="component" value="Unassembled WGS sequence"/>
</dbReference>
<name>A0A9D1EP81_9FIRM</name>
<evidence type="ECO:0000313" key="3">
    <source>
        <dbReference type="Proteomes" id="UP000823982"/>
    </source>
</evidence>
<dbReference type="EMBL" id="DVIR01000048">
    <property type="protein sequence ID" value="HIS24821.1"/>
    <property type="molecule type" value="Genomic_DNA"/>
</dbReference>